<feature type="region of interest" description="Disordered" evidence="2">
    <location>
        <begin position="428"/>
        <end position="448"/>
    </location>
</feature>
<sequence>MAAVGWHCHREDNARRLAELSHLETGLGDPEHLYELQRKRILGQLLELHGQSTVGTVEEIPERGLRRLAKPVGVIAAASPATAPGPGIICNALPMLKTRNAIVFTPNPRARASAVETLEVIRQALAEVGAPADLVQCLSAGGREAAEHLMAAADLVVAVGGPGTVRRAYRSGTPAIGAGVGNPTVLVDETADIPFAAHCVHNGAGYNNGTSCSSESNVLVHRSVAGELRAALRSAGAHMCTREETRRVRDTLWDDEGTLDRDLIGKPAEALAHACGIKLAGPGRTTALVLDGDGPQAPGPILREKLSPVVTLLTYDHFDAAVRRIDDILADCGRGHSAGIHSRLAARVDQFAGALPTCRIVVNQSTMTNSGSLTSGVPFTSTLSSGTWGGTSVSGNVTWHSYVNLTTITEPIPERTADPVLLFGRHGTRSVPEGAGERSHERALEKAF</sequence>
<accession>A0A1J4PW71</accession>
<dbReference type="PANTHER" id="PTHR11699">
    <property type="entry name" value="ALDEHYDE DEHYDROGENASE-RELATED"/>
    <property type="match status" value="1"/>
</dbReference>
<dbReference type="InterPro" id="IPR016161">
    <property type="entry name" value="Ald_DH/histidinol_DH"/>
</dbReference>
<dbReference type="EMBL" id="LBDA02000065">
    <property type="protein sequence ID" value="OIK24556.1"/>
    <property type="molecule type" value="Genomic_DNA"/>
</dbReference>
<dbReference type="GO" id="GO:0016620">
    <property type="term" value="F:oxidoreductase activity, acting on the aldehyde or oxo group of donors, NAD or NADP as acceptor"/>
    <property type="evidence" value="ECO:0007669"/>
    <property type="project" value="InterPro"/>
</dbReference>
<evidence type="ECO:0000313" key="4">
    <source>
        <dbReference type="EMBL" id="OIK24556.1"/>
    </source>
</evidence>
<evidence type="ECO:0000313" key="5">
    <source>
        <dbReference type="Proteomes" id="UP000034838"/>
    </source>
</evidence>
<protein>
    <submittedName>
        <fullName evidence="4">Succinate-semialdehyde dehydrogenase</fullName>
    </submittedName>
</protein>
<reference evidence="4" key="1">
    <citation type="submission" date="2016-10" db="EMBL/GenBank/DDBJ databases">
        <title>Genome sequence of Streptomyces malaysiense MUSC 136.</title>
        <authorList>
            <person name="Lee L.-H."/>
            <person name="Ser H.-L."/>
        </authorList>
    </citation>
    <scope>NUCLEOTIDE SEQUENCE [LARGE SCALE GENOMIC DNA]</scope>
    <source>
        <strain evidence="4">MUSC 136</strain>
    </source>
</reference>
<organism evidence="4 5">
    <name type="scientific">Streptomyces malaysiense</name>
    <dbReference type="NCBI Taxonomy" id="1428626"/>
    <lineage>
        <taxon>Bacteria</taxon>
        <taxon>Bacillati</taxon>
        <taxon>Actinomycetota</taxon>
        <taxon>Actinomycetes</taxon>
        <taxon>Kitasatosporales</taxon>
        <taxon>Streptomycetaceae</taxon>
        <taxon>Streptomyces</taxon>
    </lineage>
</organism>
<dbReference type="InterPro" id="IPR016162">
    <property type="entry name" value="Ald_DH_N"/>
</dbReference>
<comment type="caution">
    <text evidence="4">The sequence shown here is derived from an EMBL/GenBank/DDBJ whole genome shotgun (WGS) entry which is preliminary data.</text>
</comment>
<dbReference type="Gene3D" id="3.40.309.10">
    <property type="entry name" value="Aldehyde Dehydrogenase, Chain A, domain 2"/>
    <property type="match status" value="1"/>
</dbReference>
<dbReference type="Gene3D" id="3.40.605.10">
    <property type="entry name" value="Aldehyde Dehydrogenase, Chain A, domain 1"/>
    <property type="match status" value="1"/>
</dbReference>
<proteinExistence type="predicted"/>
<feature type="compositionally biased region" description="Basic and acidic residues" evidence="2">
    <location>
        <begin position="435"/>
        <end position="448"/>
    </location>
</feature>
<name>A0A1J4PW71_9ACTN</name>
<dbReference type="InterPro" id="IPR016163">
    <property type="entry name" value="Ald_DH_C"/>
</dbReference>
<evidence type="ECO:0000256" key="2">
    <source>
        <dbReference type="SAM" id="MobiDB-lite"/>
    </source>
</evidence>
<gene>
    <name evidence="4" type="ORF">VT52_026535</name>
</gene>
<feature type="domain" description="Aldehyde dehydrogenase" evidence="3">
    <location>
        <begin position="11"/>
        <end position="235"/>
    </location>
</feature>
<dbReference type="InterPro" id="IPR015590">
    <property type="entry name" value="Aldehyde_DH_dom"/>
</dbReference>
<dbReference type="SUPFAM" id="SSF53720">
    <property type="entry name" value="ALDH-like"/>
    <property type="match status" value="1"/>
</dbReference>
<dbReference type="Proteomes" id="UP000034838">
    <property type="component" value="Unassembled WGS sequence"/>
</dbReference>
<evidence type="ECO:0000256" key="1">
    <source>
        <dbReference type="ARBA" id="ARBA00023002"/>
    </source>
</evidence>
<keyword evidence="5" id="KW-1185">Reference proteome</keyword>
<evidence type="ECO:0000259" key="3">
    <source>
        <dbReference type="Pfam" id="PF00171"/>
    </source>
</evidence>
<keyword evidence="1" id="KW-0560">Oxidoreductase</keyword>
<dbReference type="AlphaFoldDB" id="A0A1J4PW71"/>
<dbReference type="Pfam" id="PF00171">
    <property type="entry name" value="Aldedh"/>
    <property type="match status" value="1"/>
</dbReference>